<protein>
    <submittedName>
        <fullName evidence="7">Major Facilitator Superfamily protein</fullName>
    </submittedName>
</protein>
<dbReference type="EMBL" id="FQVU01000005">
    <property type="protein sequence ID" value="SHH17594.1"/>
    <property type="molecule type" value="Genomic_DNA"/>
</dbReference>
<feature type="domain" description="Major facilitator superfamily (MFS) profile" evidence="6">
    <location>
        <begin position="34"/>
        <end position="429"/>
    </location>
</feature>
<dbReference type="SUPFAM" id="SSF103473">
    <property type="entry name" value="MFS general substrate transporter"/>
    <property type="match status" value="1"/>
</dbReference>
<dbReference type="GO" id="GO:0022857">
    <property type="term" value="F:transmembrane transporter activity"/>
    <property type="evidence" value="ECO:0007669"/>
    <property type="project" value="InterPro"/>
</dbReference>
<keyword evidence="3 5" id="KW-1133">Transmembrane helix</keyword>
<evidence type="ECO:0000256" key="5">
    <source>
        <dbReference type="SAM" id="Phobius"/>
    </source>
</evidence>
<feature type="transmembrane region" description="Helical" evidence="5">
    <location>
        <begin position="135"/>
        <end position="158"/>
    </location>
</feature>
<dbReference type="PANTHER" id="PTHR23528:SF1">
    <property type="entry name" value="MAJOR FACILITATOR SUPERFAMILY (MFS) PROFILE DOMAIN-CONTAINING PROTEIN"/>
    <property type="match status" value="1"/>
</dbReference>
<evidence type="ECO:0000256" key="2">
    <source>
        <dbReference type="ARBA" id="ARBA00022692"/>
    </source>
</evidence>
<evidence type="ECO:0000313" key="7">
    <source>
        <dbReference type="EMBL" id="SHH17594.1"/>
    </source>
</evidence>
<keyword evidence="2 5" id="KW-0812">Transmembrane</keyword>
<dbReference type="InterPro" id="IPR020846">
    <property type="entry name" value="MFS_dom"/>
</dbReference>
<dbReference type="STRING" id="1206085.SAMN05443575_3354"/>
<feature type="transmembrane region" description="Helical" evidence="5">
    <location>
        <begin position="109"/>
        <end position="129"/>
    </location>
</feature>
<dbReference type="PROSITE" id="PS50850">
    <property type="entry name" value="MFS"/>
    <property type="match status" value="1"/>
</dbReference>
<feature type="transmembrane region" description="Helical" evidence="5">
    <location>
        <begin position="377"/>
        <end position="397"/>
    </location>
</feature>
<organism evidence="7 8">
    <name type="scientific">Jatrophihabitans endophyticus</name>
    <dbReference type="NCBI Taxonomy" id="1206085"/>
    <lineage>
        <taxon>Bacteria</taxon>
        <taxon>Bacillati</taxon>
        <taxon>Actinomycetota</taxon>
        <taxon>Actinomycetes</taxon>
        <taxon>Jatrophihabitantales</taxon>
        <taxon>Jatrophihabitantaceae</taxon>
        <taxon>Jatrophihabitans</taxon>
    </lineage>
</organism>
<feature type="transmembrane region" description="Helical" evidence="5">
    <location>
        <begin position="198"/>
        <end position="217"/>
    </location>
</feature>
<feature type="transmembrane region" description="Helical" evidence="5">
    <location>
        <begin position="246"/>
        <end position="271"/>
    </location>
</feature>
<dbReference type="OrthoDB" id="7584869at2"/>
<feature type="transmembrane region" description="Helical" evidence="5">
    <location>
        <begin position="36"/>
        <end position="55"/>
    </location>
</feature>
<keyword evidence="4 5" id="KW-0472">Membrane</keyword>
<dbReference type="RefSeq" id="WP_073391592.1">
    <property type="nucleotide sequence ID" value="NZ_FQVU01000005.1"/>
</dbReference>
<dbReference type="Gene3D" id="1.20.1250.20">
    <property type="entry name" value="MFS general substrate transporter like domains"/>
    <property type="match status" value="2"/>
</dbReference>
<feature type="transmembrane region" description="Helical" evidence="5">
    <location>
        <begin position="283"/>
        <end position="302"/>
    </location>
</feature>
<dbReference type="Proteomes" id="UP000186132">
    <property type="component" value="Unassembled WGS sequence"/>
</dbReference>
<dbReference type="GO" id="GO:0005886">
    <property type="term" value="C:plasma membrane"/>
    <property type="evidence" value="ECO:0007669"/>
    <property type="project" value="UniProtKB-SubCell"/>
</dbReference>
<accession>A0A1M5QTY6</accession>
<evidence type="ECO:0000259" key="6">
    <source>
        <dbReference type="PROSITE" id="PS50850"/>
    </source>
</evidence>
<feature type="transmembrane region" description="Helical" evidence="5">
    <location>
        <begin position="339"/>
        <end position="356"/>
    </location>
</feature>
<proteinExistence type="predicted"/>
<reference evidence="7 8" key="1">
    <citation type="submission" date="2016-11" db="EMBL/GenBank/DDBJ databases">
        <authorList>
            <person name="Jaros S."/>
            <person name="Januszkiewicz K."/>
            <person name="Wedrychowicz H."/>
        </authorList>
    </citation>
    <scope>NUCLEOTIDE SEQUENCE [LARGE SCALE GENOMIC DNA]</scope>
    <source>
        <strain evidence="7 8">DSM 45627</strain>
    </source>
</reference>
<sequence>MPAELEPIVPPAVGGTVVPSAADAASDATERVGRGWTVRFGVAWLGFWMANLVPIQLLLPDQLARIDPAAKVRDFAVINGVSGAIALLALPICGALSDRSRSRFGRRRAWIAGGTVLFAAGLVLTGLQTHWGSLALAWSFSMLGLSAATAGLTAVVVDRVPGRQRGMISSAVYAPQALGVVLGIAVVAALGLTSLEGYVVIAAALLVLTVPFVRHYVEVPPAPGEVLRLRQVVGSLRIDVRAHPDFAWAFGGRLLVNLGNSLGTCYLLYFLTDALRVADPDGTLLALTVVYLVAALVTTYVAGVLSDRSGRRRIFVAVAGVLQALAGFLLAAFPGPGVAFVAAAMLGGGFGAYMSVDQALITQVLPDARSRAKDLGVMNIGTIVPPAVAPLLAGLLIDGAGHGYPALFATVGCTALLGAISTYKVRTVR</sequence>
<gene>
    <name evidence="7" type="ORF">SAMN05443575_3354</name>
</gene>
<evidence type="ECO:0000256" key="3">
    <source>
        <dbReference type="ARBA" id="ARBA00022989"/>
    </source>
</evidence>
<evidence type="ECO:0000256" key="1">
    <source>
        <dbReference type="ARBA" id="ARBA00004651"/>
    </source>
</evidence>
<dbReference type="PANTHER" id="PTHR23528">
    <property type="match status" value="1"/>
</dbReference>
<feature type="transmembrane region" description="Helical" evidence="5">
    <location>
        <begin position="403"/>
        <end position="423"/>
    </location>
</feature>
<comment type="subcellular location">
    <subcellularLocation>
        <location evidence="1">Cell membrane</location>
        <topology evidence="1">Multi-pass membrane protein</topology>
    </subcellularLocation>
</comment>
<dbReference type="InterPro" id="IPR011701">
    <property type="entry name" value="MFS"/>
</dbReference>
<dbReference type="AlphaFoldDB" id="A0A1M5QTY6"/>
<dbReference type="InterPro" id="IPR036259">
    <property type="entry name" value="MFS_trans_sf"/>
</dbReference>
<name>A0A1M5QTY6_9ACTN</name>
<feature type="transmembrane region" description="Helical" evidence="5">
    <location>
        <begin position="170"/>
        <end position="192"/>
    </location>
</feature>
<evidence type="ECO:0000313" key="8">
    <source>
        <dbReference type="Proteomes" id="UP000186132"/>
    </source>
</evidence>
<feature type="transmembrane region" description="Helical" evidence="5">
    <location>
        <begin position="75"/>
        <end position="97"/>
    </location>
</feature>
<evidence type="ECO:0000256" key="4">
    <source>
        <dbReference type="ARBA" id="ARBA00023136"/>
    </source>
</evidence>
<keyword evidence="8" id="KW-1185">Reference proteome</keyword>
<dbReference type="Pfam" id="PF07690">
    <property type="entry name" value="MFS_1"/>
    <property type="match status" value="2"/>
</dbReference>
<feature type="transmembrane region" description="Helical" evidence="5">
    <location>
        <begin position="314"/>
        <end position="333"/>
    </location>
</feature>